<keyword evidence="1" id="KW-0175">Coiled coil</keyword>
<dbReference type="EMBL" id="LNXW01000013">
    <property type="protein sequence ID" value="KTC80319.1"/>
    <property type="molecule type" value="Genomic_DNA"/>
</dbReference>
<protein>
    <submittedName>
        <fullName evidence="2">Uncharacterized protein</fullName>
    </submittedName>
</protein>
<dbReference type="STRING" id="28084.Lche_2339"/>
<dbReference type="PATRIC" id="fig|28084.5.peg.2533"/>
<dbReference type="Proteomes" id="UP000054921">
    <property type="component" value="Unassembled WGS sequence"/>
</dbReference>
<evidence type="ECO:0000313" key="3">
    <source>
        <dbReference type="Proteomes" id="UP000054921"/>
    </source>
</evidence>
<proteinExistence type="predicted"/>
<feature type="coiled-coil region" evidence="1">
    <location>
        <begin position="281"/>
        <end position="320"/>
    </location>
</feature>
<name>A0A0W0S9U4_9GAMM</name>
<evidence type="ECO:0000313" key="2">
    <source>
        <dbReference type="EMBL" id="KTC80319.1"/>
    </source>
</evidence>
<accession>A0A0W0S9U4</accession>
<dbReference type="RefSeq" id="WP_237761329.1">
    <property type="nucleotide sequence ID" value="NZ_LNXW01000013.1"/>
</dbReference>
<comment type="caution">
    <text evidence="2">The sequence shown here is derived from an EMBL/GenBank/DDBJ whole genome shotgun (WGS) entry which is preliminary data.</text>
</comment>
<reference evidence="2 3" key="1">
    <citation type="submission" date="2015-11" db="EMBL/GenBank/DDBJ databases">
        <title>Genomic analysis of 38 Legionella species identifies large and diverse effector repertoires.</title>
        <authorList>
            <person name="Burstein D."/>
            <person name="Amaro F."/>
            <person name="Zusman T."/>
            <person name="Lifshitz Z."/>
            <person name="Cohen O."/>
            <person name="Gilbert J.A."/>
            <person name="Pupko T."/>
            <person name="Shuman H.A."/>
            <person name="Segal G."/>
        </authorList>
    </citation>
    <scope>NUCLEOTIDE SEQUENCE [LARGE SCALE GENOMIC DNA]</scope>
    <source>
        <strain evidence="2 3">ORW</strain>
    </source>
</reference>
<organism evidence="2 3">
    <name type="scientific">Legionella cherrii</name>
    <dbReference type="NCBI Taxonomy" id="28084"/>
    <lineage>
        <taxon>Bacteria</taxon>
        <taxon>Pseudomonadati</taxon>
        <taxon>Pseudomonadota</taxon>
        <taxon>Gammaproteobacteria</taxon>
        <taxon>Legionellales</taxon>
        <taxon>Legionellaceae</taxon>
        <taxon>Legionella</taxon>
    </lineage>
</organism>
<sequence>MQLFTDIVPMLIRYKEANIQSRQTIMLDKMADIKKLAGKVTDKSQVKAHYKELAYAATFINYADVLQRMENQNYFEILFDFYNMEMDDELNAWFEFGSTPGQMRLKLPIPEYTPEIWEKFREAQKAHLRKTNKAHLFNLDQLNIAHPPANQLYPIQIQMGSSLKNEAVDRIHVDAQGRIRFAKHHGYYLLPGGGMIELSNAAKMDDWEQKMLEEHLEEEHANLYLKAAELYDRLTPDDFNAALTKVFSSKQTQSLSPELCSWLQDQMVTKGKNSVRLHNIVVELDNQMEAMKKEAHTSRNKTAENQVKQQNRLKSLMELRAMVQVKTFELSPLFTEALEYIKKNSICVDIQQYLDTRVLGGSQISHSFILRGKPLEDWFAAKFKGFDGECGDDLSGSEIERLTLFEALSKFRKIKFSHLLIGLAAYQEGLDKGTLLVENIWNETQFINTRKMILIESAKLFPTSSRA</sequence>
<gene>
    <name evidence="2" type="ORF">Lche_2339</name>
</gene>
<evidence type="ECO:0000256" key="1">
    <source>
        <dbReference type="SAM" id="Coils"/>
    </source>
</evidence>
<dbReference type="AlphaFoldDB" id="A0A0W0S9U4"/>